<evidence type="ECO:0000256" key="1">
    <source>
        <dbReference type="ARBA" id="ARBA00004651"/>
    </source>
</evidence>
<evidence type="ECO:0000256" key="7">
    <source>
        <dbReference type="ARBA" id="ARBA00023136"/>
    </source>
</evidence>
<dbReference type="OrthoDB" id="9793390at2"/>
<evidence type="ECO:0000256" key="5">
    <source>
        <dbReference type="ARBA" id="ARBA00022692"/>
    </source>
</evidence>
<dbReference type="InterPro" id="IPR002549">
    <property type="entry name" value="AI-2E-like"/>
</dbReference>
<protein>
    <submittedName>
        <fullName evidence="10">AI-2E family transporter</fullName>
    </submittedName>
</protein>
<keyword evidence="5 9" id="KW-0812">Transmembrane</keyword>
<feature type="transmembrane region" description="Helical" evidence="9">
    <location>
        <begin position="61"/>
        <end position="83"/>
    </location>
</feature>
<dbReference type="Proteomes" id="UP000290545">
    <property type="component" value="Unassembled WGS sequence"/>
</dbReference>
<feature type="transmembrane region" description="Helical" evidence="9">
    <location>
        <begin position="12"/>
        <end position="30"/>
    </location>
</feature>
<evidence type="ECO:0000256" key="3">
    <source>
        <dbReference type="ARBA" id="ARBA00022448"/>
    </source>
</evidence>
<proteinExistence type="inferred from homology"/>
<keyword evidence="11" id="KW-1185">Reference proteome</keyword>
<dbReference type="PANTHER" id="PTHR21716:SF53">
    <property type="entry name" value="PERMEASE PERM-RELATED"/>
    <property type="match status" value="1"/>
</dbReference>
<evidence type="ECO:0000256" key="8">
    <source>
        <dbReference type="SAM" id="MobiDB-lite"/>
    </source>
</evidence>
<gene>
    <name evidence="10" type="ORF">ESB13_11730</name>
</gene>
<dbReference type="Pfam" id="PF01594">
    <property type="entry name" value="AI-2E_transport"/>
    <property type="match status" value="1"/>
</dbReference>
<organism evidence="10 11">
    <name type="scientific">Filimonas effusa</name>
    <dbReference type="NCBI Taxonomy" id="2508721"/>
    <lineage>
        <taxon>Bacteria</taxon>
        <taxon>Pseudomonadati</taxon>
        <taxon>Bacteroidota</taxon>
        <taxon>Chitinophagia</taxon>
        <taxon>Chitinophagales</taxon>
        <taxon>Chitinophagaceae</taxon>
        <taxon>Filimonas</taxon>
    </lineage>
</organism>
<keyword evidence="6 9" id="KW-1133">Transmembrane helix</keyword>
<dbReference type="GO" id="GO:0055085">
    <property type="term" value="P:transmembrane transport"/>
    <property type="evidence" value="ECO:0007669"/>
    <property type="project" value="TreeGrafter"/>
</dbReference>
<feature type="region of interest" description="Disordered" evidence="8">
    <location>
        <begin position="349"/>
        <end position="372"/>
    </location>
</feature>
<dbReference type="PANTHER" id="PTHR21716">
    <property type="entry name" value="TRANSMEMBRANE PROTEIN"/>
    <property type="match status" value="1"/>
</dbReference>
<comment type="subcellular location">
    <subcellularLocation>
        <location evidence="1">Cell membrane</location>
        <topology evidence="1">Multi-pass membrane protein</topology>
    </subcellularLocation>
</comment>
<feature type="transmembrane region" description="Helical" evidence="9">
    <location>
        <begin position="299"/>
        <end position="332"/>
    </location>
</feature>
<accession>A0A4Q1D327</accession>
<feature type="compositionally biased region" description="Basic and acidic residues" evidence="8">
    <location>
        <begin position="358"/>
        <end position="372"/>
    </location>
</feature>
<evidence type="ECO:0000256" key="2">
    <source>
        <dbReference type="ARBA" id="ARBA00009773"/>
    </source>
</evidence>
<evidence type="ECO:0000256" key="9">
    <source>
        <dbReference type="SAM" id="Phobius"/>
    </source>
</evidence>
<dbReference type="EMBL" id="SDHZ01000002">
    <property type="protein sequence ID" value="RXK82802.1"/>
    <property type="molecule type" value="Genomic_DNA"/>
</dbReference>
<feature type="transmembrane region" description="Helical" evidence="9">
    <location>
        <begin position="151"/>
        <end position="180"/>
    </location>
</feature>
<evidence type="ECO:0000313" key="10">
    <source>
        <dbReference type="EMBL" id="RXK82802.1"/>
    </source>
</evidence>
<keyword evidence="3" id="KW-0813">Transport</keyword>
<reference evidence="10 11" key="1">
    <citation type="submission" date="2019-01" db="EMBL/GenBank/DDBJ databases">
        <title>Filimonas sp. strain TTM-71.</title>
        <authorList>
            <person name="Chen W.-M."/>
        </authorList>
    </citation>
    <scope>NUCLEOTIDE SEQUENCE [LARGE SCALE GENOMIC DNA]</scope>
    <source>
        <strain evidence="10 11">TTM-71</strain>
    </source>
</reference>
<keyword evidence="7 9" id="KW-0472">Membrane</keyword>
<sequence>MENSTLPLTVRRSIEMLGLFLVGALIMLASDVIMPLILSFFLSLVLLPVCRFLVKKKVPQTIAILLAILLLVIVVALFVWLFFRQINSLVSDFPKIRDNMTMHINNLSAWIEKKGHFSAQQQTQVINEQGNKLLNYAGNLLGSVAASATNLLLFFGLIPIYIFFLLYYKNLLLNFVFLWFRGSAHDKVQEVMHETEAIIKSYIGGLLIQITYMTILLGILLSVFGIKHAILIAIMFAFLNLIPYIGALIGNLIAVLLTVSSSQELGPVWTVLIVIAVVQFFDNNILMPRIVGSKVKINALASIVGVFVGGKLAGISGMFLSLPIIAILKIIFDRTEMFRQWGVLFGEEQPSKSPVKTGEIKIDDKGTGPEPV</sequence>
<feature type="transmembrane region" description="Helical" evidence="9">
    <location>
        <begin position="268"/>
        <end position="287"/>
    </location>
</feature>
<name>A0A4Q1D327_9BACT</name>
<evidence type="ECO:0000256" key="4">
    <source>
        <dbReference type="ARBA" id="ARBA00022475"/>
    </source>
</evidence>
<feature type="transmembrane region" description="Helical" evidence="9">
    <location>
        <begin position="201"/>
        <end position="224"/>
    </location>
</feature>
<feature type="transmembrane region" description="Helical" evidence="9">
    <location>
        <begin position="230"/>
        <end position="256"/>
    </location>
</feature>
<keyword evidence="4" id="KW-1003">Cell membrane</keyword>
<dbReference type="RefSeq" id="WP_129003490.1">
    <property type="nucleotide sequence ID" value="NZ_SDHZ01000002.1"/>
</dbReference>
<evidence type="ECO:0000256" key="6">
    <source>
        <dbReference type="ARBA" id="ARBA00022989"/>
    </source>
</evidence>
<dbReference type="AlphaFoldDB" id="A0A4Q1D327"/>
<comment type="similarity">
    <text evidence="2">Belongs to the autoinducer-2 exporter (AI-2E) (TC 2.A.86) family.</text>
</comment>
<comment type="caution">
    <text evidence="10">The sequence shown here is derived from an EMBL/GenBank/DDBJ whole genome shotgun (WGS) entry which is preliminary data.</text>
</comment>
<evidence type="ECO:0000313" key="11">
    <source>
        <dbReference type="Proteomes" id="UP000290545"/>
    </source>
</evidence>
<dbReference type="GO" id="GO:0005886">
    <property type="term" value="C:plasma membrane"/>
    <property type="evidence" value="ECO:0007669"/>
    <property type="project" value="UniProtKB-SubCell"/>
</dbReference>